<feature type="compositionally biased region" description="Polar residues" evidence="1">
    <location>
        <begin position="25"/>
        <end position="38"/>
    </location>
</feature>
<comment type="caution">
    <text evidence="2">The sequence shown here is derived from an EMBL/GenBank/DDBJ whole genome shotgun (WGS) entry which is preliminary data.</text>
</comment>
<feature type="compositionally biased region" description="Low complexity" evidence="1">
    <location>
        <begin position="1"/>
        <end position="24"/>
    </location>
</feature>
<gene>
    <name evidence="2" type="ORF">AB6A40_010715</name>
</gene>
<dbReference type="EMBL" id="JBGFUD010014839">
    <property type="protein sequence ID" value="MFH4984006.1"/>
    <property type="molecule type" value="Genomic_DNA"/>
</dbReference>
<evidence type="ECO:0000313" key="3">
    <source>
        <dbReference type="Proteomes" id="UP001608902"/>
    </source>
</evidence>
<reference evidence="2 3" key="1">
    <citation type="submission" date="2024-08" db="EMBL/GenBank/DDBJ databases">
        <title>Gnathostoma spinigerum genome.</title>
        <authorList>
            <person name="Gonzalez-Bertolin B."/>
            <person name="Monzon S."/>
            <person name="Zaballos A."/>
            <person name="Jimenez P."/>
            <person name="Dekumyoy P."/>
            <person name="Varona S."/>
            <person name="Cuesta I."/>
            <person name="Sumanam S."/>
            <person name="Adisakwattana P."/>
            <person name="Gasser R.B."/>
            <person name="Hernandez-Gonzalez A."/>
            <person name="Young N.D."/>
            <person name="Perteguer M.J."/>
        </authorList>
    </citation>
    <scope>NUCLEOTIDE SEQUENCE [LARGE SCALE GENOMIC DNA]</scope>
    <source>
        <strain evidence="2">AL3</strain>
        <tissue evidence="2">Liver</tissue>
    </source>
</reference>
<keyword evidence="3" id="KW-1185">Reference proteome</keyword>
<evidence type="ECO:0000313" key="2">
    <source>
        <dbReference type="EMBL" id="MFH4984006.1"/>
    </source>
</evidence>
<accession>A0ABD6EVT1</accession>
<protein>
    <submittedName>
        <fullName evidence="2">Uncharacterized protein</fullName>
    </submittedName>
</protein>
<feature type="region of interest" description="Disordered" evidence="1">
    <location>
        <begin position="1"/>
        <end position="61"/>
    </location>
</feature>
<organism evidence="2 3">
    <name type="scientific">Gnathostoma spinigerum</name>
    <dbReference type="NCBI Taxonomy" id="75299"/>
    <lineage>
        <taxon>Eukaryota</taxon>
        <taxon>Metazoa</taxon>
        <taxon>Ecdysozoa</taxon>
        <taxon>Nematoda</taxon>
        <taxon>Chromadorea</taxon>
        <taxon>Rhabditida</taxon>
        <taxon>Spirurina</taxon>
        <taxon>Gnathostomatomorpha</taxon>
        <taxon>Gnathostomatoidea</taxon>
        <taxon>Gnathostomatidae</taxon>
        <taxon>Gnathostoma</taxon>
    </lineage>
</organism>
<proteinExistence type="predicted"/>
<evidence type="ECO:0000256" key="1">
    <source>
        <dbReference type="SAM" id="MobiDB-lite"/>
    </source>
</evidence>
<dbReference type="AlphaFoldDB" id="A0ABD6EVT1"/>
<name>A0ABD6EVT1_9BILA</name>
<dbReference type="Proteomes" id="UP001608902">
    <property type="component" value="Unassembled WGS sequence"/>
</dbReference>
<sequence>MDSRLSGSIKAASSLSSSAPQSFSTVSAMPSFSNSHADVSSVPPPPGLPQHSIKPRFATSNKDIPPFAHPPGFPIDPPVHSAMGKTSEIAVRLSPQLSNSTNPLEKMFDMLLERRSMKYSELVNELISKGMYFDKIKAFDEFIRKYGKYVECVFTSRAILLSLDVDSYFTP</sequence>